<organism evidence="1 2">
    <name type="scientific">Vermiconidia calcicola</name>
    <dbReference type="NCBI Taxonomy" id="1690605"/>
    <lineage>
        <taxon>Eukaryota</taxon>
        <taxon>Fungi</taxon>
        <taxon>Dikarya</taxon>
        <taxon>Ascomycota</taxon>
        <taxon>Pezizomycotina</taxon>
        <taxon>Dothideomycetes</taxon>
        <taxon>Dothideomycetidae</taxon>
        <taxon>Mycosphaerellales</taxon>
        <taxon>Extremaceae</taxon>
        <taxon>Vermiconidia</taxon>
    </lineage>
</organism>
<dbReference type="EMBL" id="JAUTXU010000075">
    <property type="protein sequence ID" value="KAK3711566.1"/>
    <property type="molecule type" value="Genomic_DNA"/>
</dbReference>
<evidence type="ECO:0000313" key="1">
    <source>
        <dbReference type="EMBL" id="KAK3711566.1"/>
    </source>
</evidence>
<sequence length="428" mass="49407">MGRQDAATTIQLLEFELAKVKQQLAALQSTEAGKHDNHNIQSLKLIAGADDASTFRFLDLPREMRNIIYELCVVVDKIYVRGPGRVTSYDMRITETAVPEVQLFRVCKQINAEARETFLLNNKFVHLPGPRFIGSPTQFHLSTMFNKDLIRRLSISLDYRDYSPSFIDEFVQHEGYKEARLQVPREETMFYLQELTVVALRDRIWYSMFQQISKLVNLKYLQINLQNCYCPSTCHRLVQQAFTSKGHSPQAEAPWAFQLLGKGTRKVIDVVGTLDFAERHLLRCMLMTDVAHIRLQFHGAWTGLYDHERSALWFEDEEATDEYGILNSDTDSESEDDDQPAERDEEVDSDQEDEEVQFDEGEQQLEDNVQKLKEGEQELENGLQSVQDEGDLEGVNDYELDAEINHPLDEGELSDVIPMLRRDPENFL</sequence>
<proteinExistence type="predicted"/>
<comment type="caution">
    <text evidence="1">The sequence shown here is derived from an EMBL/GenBank/DDBJ whole genome shotgun (WGS) entry which is preliminary data.</text>
</comment>
<accession>A0ACC3N8Q8</accession>
<gene>
    <name evidence="1" type="ORF">LTR37_009557</name>
</gene>
<keyword evidence="2" id="KW-1185">Reference proteome</keyword>
<evidence type="ECO:0000313" key="2">
    <source>
        <dbReference type="Proteomes" id="UP001281147"/>
    </source>
</evidence>
<dbReference type="Proteomes" id="UP001281147">
    <property type="component" value="Unassembled WGS sequence"/>
</dbReference>
<name>A0ACC3N8Q8_9PEZI</name>
<reference evidence="1" key="1">
    <citation type="submission" date="2023-07" db="EMBL/GenBank/DDBJ databases">
        <title>Black Yeasts Isolated from many extreme environments.</title>
        <authorList>
            <person name="Coleine C."/>
            <person name="Stajich J.E."/>
            <person name="Selbmann L."/>
        </authorList>
    </citation>
    <scope>NUCLEOTIDE SEQUENCE</scope>
    <source>
        <strain evidence="1">CCFEE 5714</strain>
    </source>
</reference>
<protein>
    <submittedName>
        <fullName evidence="1">Uncharacterized protein</fullName>
    </submittedName>
</protein>